<evidence type="ECO:0000313" key="1">
    <source>
        <dbReference type="EMBL" id="KAL2846355.1"/>
    </source>
</evidence>
<sequence length="524" mass="58869">MAEVCPCSTRKPDMTEAWIVGSGIPALASAIYLVERAKLPPSHVHILDPHKSFSSALHQKGNSLTGYDQFAACLPIPAGRELSQLLASIPSTHVQGSILDEIKTTSSRRLAASHGSHPFFLIQRGNRLQNVPTDSLGLNMKYRIRLLHLLGRSDKHLGRNRIIDFFDEGFFESPFWAIWSAQFCFQPWHSAIELKHSLRQYVTEYKTLDILSCLDITGYYQHESLFLPIFWYLRRIQVDYQFDAKVLDIELCTENTHCSARKMKVLRHDECSQQNLAASDIIIVTLGSLVSESLTGTRHRPPAWRDSGDIAEQLDESWSLWLSLANNNRGFGDPYNFCTRQAESTLESFTITTRDMILVQSLTSLVHPDNKAGTFISLQESQWKINLCLPMEPVFPNQPQDVLVFWGFATFPARIGNYVQKTMFQCSGHEILNEILGHLSLHDLSPGESTILIPRIMPRMTASLLTHAVGDRPNITPKGTCNIGLIGQFVENSHRSSVDLSYGVHTAKTAVSMLMGLEYMLLGG</sequence>
<dbReference type="Pfam" id="PF06100">
    <property type="entry name" value="MCRA"/>
    <property type="match status" value="1"/>
</dbReference>
<dbReference type="InterPro" id="IPR036188">
    <property type="entry name" value="FAD/NAD-bd_sf"/>
</dbReference>
<comment type="caution">
    <text evidence="1">The sequence shown here is derived from an EMBL/GenBank/DDBJ whole genome shotgun (WGS) entry which is preliminary data.</text>
</comment>
<evidence type="ECO:0000313" key="2">
    <source>
        <dbReference type="Proteomes" id="UP001610446"/>
    </source>
</evidence>
<dbReference type="Proteomes" id="UP001610446">
    <property type="component" value="Unassembled WGS sequence"/>
</dbReference>
<gene>
    <name evidence="1" type="ORF">BJY01DRAFT_234613</name>
</gene>
<proteinExistence type="predicted"/>
<name>A0ABR4K204_9EURO</name>
<dbReference type="EMBL" id="JBFXLU010000064">
    <property type="protein sequence ID" value="KAL2846355.1"/>
    <property type="molecule type" value="Genomic_DNA"/>
</dbReference>
<organism evidence="1 2">
    <name type="scientific">Aspergillus pseudoustus</name>
    <dbReference type="NCBI Taxonomy" id="1810923"/>
    <lineage>
        <taxon>Eukaryota</taxon>
        <taxon>Fungi</taxon>
        <taxon>Dikarya</taxon>
        <taxon>Ascomycota</taxon>
        <taxon>Pezizomycotina</taxon>
        <taxon>Eurotiomycetes</taxon>
        <taxon>Eurotiomycetidae</taxon>
        <taxon>Eurotiales</taxon>
        <taxon>Aspergillaceae</taxon>
        <taxon>Aspergillus</taxon>
        <taxon>Aspergillus subgen. Nidulantes</taxon>
    </lineage>
</organism>
<keyword evidence="2" id="KW-1185">Reference proteome</keyword>
<reference evidence="1 2" key="1">
    <citation type="submission" date="2024-07" db="EMBL/GenBank/DDBJ databases">
        <title>Section-level genome sequencing and comparative genomics of Aspergillus sections Usti and Cavernicolus.</title>
        <authorList>
            <consortium name="Lawrence Berkeley National Laboratory"/>
            <person name="Nybo J.L."/>
            <person name="Vesth T.C."/>
            <person name="Theobald S."/>
            <person name="Frisvad J.C."/>
            <person name="Larsen T.O."/>
            <person name="Kjaerboelling I."/>
            <person name="Rothschild-Mancinelli K."/>
            <person name="Lyhne E.K."/>
            <person name="Kogle M.E."/>
            <person name="Barry K."/>
            <person name="Clum A."/>
            <person name="Na H."/>
            <person name="Ledsgaard L."/>
            <person name="Lin J."/>
            <person name="Lipzen A."/>
            <person name="Kuo A."/>
            <person name="Riley R."/>
            <person name="Mondo S."/>
            <person name="Labutti K."/>
            <person name="Haridas S."/>
            <person name="Pangalinan J."/>
            <person name="Salamov A.A."/>
            <person name="Simmons B.A."/>
            <person name="Magnuson J.K."/>
            <person name="Chen J."/>
            <person name="Drula E."/>
            <person name="Henrissat B."/>
            <person name="Wiebenga A."/>
            <person name="Lubbers R.J."/>
            <person name="Gomes A.C."/>
            <person name="Makela M.R."/>
            <person name="Stajich J."/>
            <person name="Grigoriev I.V."/>
            <person name="Mortensen U.H."/>
            <person name="De Vries R.P."/>
            <person name="Baker S.E."/>
            <person name="Andersen M.R."/>
        </authorList>
    </citation>
    <scope>NUCLEOTIDE SEQUENCE [LARGE SCALE GENOMIC DNA]</scope>
    <source>
        <strain evidence="1 2">CBS 123904</strain>
    </source>
</reference>
<dbReference type="PANTHER" id="PTHR37417">
    <property type="entry name" value="67 KDA MYOSIN-CROSS-REACTIVE ANTIGEN FAMILY PROTEIN (AFU_ORTHOLOGUE AFUA_5G09970)"/>
    <property type="match status" value="1"/>
</dbReference>
<dbReference type="PANTHER" id="PTHR37417:SF2">
    <property type="entry name" value="67 KDA MYOSIN-CROSS-REACTIVE ANTIGEN FAMILY PROTEIN (AFU_ORTHOLOGUE AFUA_5G09970)"/>
    <property type="match status" value="1"/>
</dbReference>
<accession>A0ABR4K204</accession>
<dbReference type="InterPro" id="IPR010354">
    <property type="entry name" value="Oleate_hydratase"/>
</dbReference>
<dbReference type="Gene3D" id="3.30.9.80">
    <property type="match status" value="1"/>
</dbReference>
<protein>
    <submittedName>
        <fullName evidence="1">Oleate hydratase</fullName>
    </submittedName>
</protein>
<dbReference type="Gene3D" id="3.50.50.60">
    <property type="entry name" value="FAD/NAD(P)-binding domain"/>
    <property type="match status" value="2"/>
</dbReference>